<evidence type="ECO:0000313" key="2">
    <source>
        <dbReference type="EMBL" id="DAG00727.1"/>
    </source>
</evidence>
<accession>A0A8S5V285</accession>
<sequence length="288" mass="32867">MIVDNKDFQEQLNILKEGIDIPQLDPSKIMDSEEFNTFFNGVEVALNNITQNIRVLEDANDYLVKYVNDTIDKKYKDINDKLLNLEKNYSLYQDKNFITYNVELDSSKDILDRTGNAISTVDHVAMQSGIIDLFKNISAVEPYSVDIDKEHGSAVICFSKNAITQNNTKIGTFIIKLLEPITINIVTCNLINCVGSFTINNSIQEYQFNSYFKPQEVSLIVVTLKSGNPSTESKSVRVNHSKGFMDNDFYGDFSISQNYEKAKEQQMAEIYYKNDVTKYLGENDGRRN</sequence>
<proteinExistence type="predicted"/>
<name>A0A8S5V285_9CAUD</name>
<organism evidence="2">
    <name type="scientific">Myoviridae sp. ctJ2i1</name>
    <dbReference type="NCBI Taxonomy" id="2825079"/>
    <lineage>
        <taxon>Viruses</taxon>
        <taxon>Duplodnaviria</taxon>
        <taxon>Heunggongvirae</taxon>
        <taxon>Uroviricota</taxon>
        <taxon>Caudoviricetes</taxon>
    </lineage>
</organism>
<evidence type="ECO:0000256" key="1">
    <source>
        <dbReference type="SAM" id="Coils"/>
    </source>
</evidence>
<protein>
    <submittedName>
        <fullName evidence="2">Uncharacterized protein</fullName>
    </submittedName>
</protein>
<dbReference type="EMBL" id="BK016182">
    <property type="protein sequence ID" value="DAG00727.1"/>
    <property type="molecule type" value="Genomic_DNA"/>
</dbReference>
<keyword evidence="1" id="KW-0175">Coiled coil</keyword>
<feature type="coiled-coil region" evidence="1">
    <location>
        <begin position="68"/>
        <end position="95"/>
    </location>
</feature>
<reference evidence="2" key="1">
    <citation type="journal article" date="2021" name="Proc. Natl. Acad. Sci. U.S.A.">
        <title>A Catalog of Tens of Thousands of Viruses from Human Metagenomes Reveals Hidden Associations with Chronic Diseases.</title>
        <authorList>
            <person name="Tisza M.J."/>
            <person name="Buck C.B."/>
        </authorList>
    </citation>
    <scope>NUCLEOTIDE SEQUENCE</scope>
    <source>
        <strain evidence="2">CtJ2i1</strain>
    </source>
</reference>